<protein>
    <recommendedName>
        <fullName evidence="3">Transposase</fullName>
    </recommendedName>
</protein>
<accession>A0A1R3V8D0</accession>
<evidence type="ECO:0008006" key="3">
    <source>
        <dbReference type="Google" id="ProtNLM"/>
    </source>
</evidence>
<reference evidence="2" key="1">
    <citation type="submission" date="2017-01" db="EMBL/GenBank/DDBJ databases">
        <authorList>
            <person name="Brunel B."/>
        </authorList>
    </citation>
    <scope>NUCLEOTIDE SEQUENCE [LARGE SCALE GENOMIC DNA]</scope>
</reference>
<gene>
    <name evidence="1" type="ORF">BQ8794_260024</name>
</gene>
<organism evidence="1 2">
    <name type="scientific">Mesorhizobium prunaredense</name>
    <dbReference type="NCBI Taxonomy" id="1631249"/>
    <lineage>
        <taxon>Bacteria</taxon>
        <taxon>Pseudomonadati</taxon>
        <taxon>Pseudomonadota</taxon>
        <taxon>Alphaproteobacteria</taxon>
        <taxon>Hyphomicrobiales</taxon>
        <taxon>Phyllobacteriaceae</taxon>
        <taxon>Mesorhizobium</taxon>
    </lineage>
</organism>
<dbReference type="STRING" id="1631249.BQ8794_260024"/>
<evidence type="ECO:0000313" key="1">
    <source>
        <dbReference type="EMBL" id="SIT56168.1"/>
    </source>
</evidence>
<dbReference type="AlphaFoldDB" id="A0A1R3V8D0"/>
<dbReference type="EMBL" id="FTPD01000019">
    <property type="protein sequence ID" value="SIT56168.1"/>
    <property type="molecule type" value="Genomic_DNA"/>
</dbReference>
<keyword evidence="2" id="KW-1185">Reference proteome</keyword>
<dbReference type="Proteomes" id="UP000188388">
    <property type="component" value="Unassembled WGS sequence"/>
</dbReference>
<proteinExistence type="predicted"/>
<evidence type="ECO:0000313" key="2">
    <source>
        <dbReference type="Proteomes" id="UP000188388"/>
    </source>
</evidence>
<sequence>MRCQTLGKTRACSKKPEKERRCRVSGFRDRTLKNTPSYDEKTSVLAIIDDVNTNLLGTQRLLSSQFRASARHKILVAETIL</sequence>
<name>A0A1R3V8D0_9HYPH</name>